<comment type="caution">
    <text evidence="5">The sequence shown here is derived from an EMBL/GenBank/DDBJ whole genome shotgun (WGS) entry which is preliminary data.</text>
</comment>
<feature type="compositionally biased region" description="Basic and acidic residues" evidence="3">
    <location>
        <begin position="429"/>
        <end position="445"/>
    </location>
</feature>
<evidence type="ECO:0000313" key="6">
    <source>
        <dbReference type="Proteomes" id="UP001634394"/>
    </source>
</evidence>
<dbReference type="AlphaFoldDB" id="A0ABD3VWX5"/>
<feature type="domain" description="RRM" evidence="4">
    <location>
        <begin position="176"/>
        <end position="253"/>
    </location>
</feature>
<protein>
    <recommendedName>
        <fullName evidence="4">RRM domain-containing protein</fullName>
    </recommendedName>
</protein>
<gene>
    <name evidence="5" type="ORF">ACJMK2_043451</name>
</gene>
<dbReference type="InterPro" id="IPR050374">
    <property type="entry name" value="RRT5_SRSF_SR"/>
</dbReference>
<keyword evidence="6" id="KW-1185">Reference proteome</keyword>
<keyword evidence="1 2" id="KW-0694">RNA-binding</keyword>
<sequence>MSSISRSRSRSPINDRSRSRSRSPRRRGERRGMVSSRRVIVSNIPYDMKWQDIKDLFRKEVGDVTYVELWENPDGKPRGAGIIEFKDKETAQKAIDKMHRYDLKGRDLVVREERESDRLKLSGGMGGGSMGMGGGMGMGMGGGMGMGMGGGMMGGEMGGISPQVLQQLGIDGPISNIVFVSNLDYKVTWKKLKDVFKLAGNVIRAEIKQDKDGKSRGMGTVQFEFPMEALQAISMFNNQTLYDRAMRVKMDSASAPDPVKNVQLPSGLKSIGMGLGLGGTPLKPLNPMSGMGGGNSGMGMGMGLGSMDSAGMGSGMGSAMGSGMSGMGSGMGMGGMSGMSGMGSGMKQGTMGMGMGSGLGASLSSGMGMNDNFGTGMGGSSSYGTSSGMGDYGGLGSGMGSGSFSSSMMDSFGSRMSSSGTGYGMSSLDRGRDRDRDRDRGDRGRTGTRPDNCTISVKNLPYSYGWQTLKEKFREVGDVKFAEIKMEGGKSSGWGLVRFGNSDDAQRAVELMNRAKFDGREVDVRIYRG</sequence>
<dbReference type="SUPFAM" id="SSF54928">
    <property type="entry name" value="RNA-binding domain, RBD"/>
    <property type="match status" value="3"/>
</dbReference>
<evidence type="ECO:0000256" key="2">
    <source>
        <dbReference type="PROSITE-ProRule" id="PRU00176"/>
    </source>
</evidence>
<evidence type="ECO:0000313" key="5">
    <source>
        <dbReference type="EMBL" id="KAL3866119.1"/>
    </source>
</evidence>
<dbReference type="PANTHER" id="PTHR23003:SF3">
    <property type="entry name" value="FI21236P1-RELATED"/>
    <property type="match status" value="1"/>
</dbReference>
<name>A0ABD3VWX5_SINWO</name>
<dbReference type="CDD" id="cd12386">
    <property type="entry name" value="RRM2_hnRNPM_like"/>
    <property type="match status" value="1"/>
</dbReference>
<feature type="region of interest" description="Disordered" evidence="3">
    <location>
        <begin position="410"/>
        <end position="452"/>
    </location>
</feature>
<feature type="compositionally biased region" description="Basic residues" evidence="3">
    <location>
        <begin position="19"/>
        <end position="29"/>
    </location>
</feature>
<evidence type="ECO:0000256" key="1">
    <source>
        <dbReference type="ARBA" id="ARBA00022884"/>
    </source>
</evidence>
<proteinExistence type="predicted"/>
<feature type="domain" description="RRM" evidence="4">
    <location>
        <begin position="453"/>
        <end position="529"/>
    </location>
</feature>
<feature type="compositionally biased region" description="Low complexity" evidence="3">
    <location>
        <begin position="1"/>
        <end position="12"/>
    </location>
</feature>
<accession>A0ABD3VWX5</accession>
<dbReference type="SMART" id="SM00360">
    <property type="entry name" value="RRM"/>
    <property type="match status" value="3"/>
</dbReference>
<evidence type="ECO:0000259" key="4">
    <source>
        <dbReference type="PROSITE" id="PS50102"/>
    </source>
</evidence>
<dbReference type="PROSITE" id="PS50102">
    <property type="entry name" value="RRM"/>
    <property type="match status" value="3"/>
</dbReference>
<dbReference type="InterPro" id="IPR012677">
    <property type="entry name" value="Nucleotide-bd_a/b_plait_sf"/>
</dbReference>
<feature type="compositionally biased region" description="Low complexity" evidence="3">
    <location>
        <begin position="410"/>
        <end position="427"/>
    </location>
</feature>
<dbReference type="FunFam" id="3.30.70.330:FF:000034">
    <property type="entry name" value="heterogeneous nuclear ribonucleoprotein M isoform X1"/>
    <property type="match status" value="2"/>
</dbReference>
<organism evidence="5 6">
    <name type="scientific">Sinanodonta woodiana</name>
    <name type="common">Chinese pond mussel</name>
    <name type="synonym">Anodonta woodiana</name>
    <dbReference type="NCBI Taxonomy" id="1069815"/>
    <lineage>
        <taxon>Eukaryota</taxon>
        <taxon>Metazoa</taxon>
        <taxon>Spiralia</taxon>
        <taxon>Lophotrochozoa</taxon>
        <taxon>Mollusca</taxon>
        <taxon>Bivalvia</taxon>
        <taxon>Autobranchia</taxon>
        <taxon>Heteroconchia</taxon>
        <taxon>Palaeoheterodonta</taxon>
        <taxon>Unionida</taxon>
        <taxon>Unionoidea</taxon>
        <taxon>Unionidae</taxon>
        <taxon>Unioninae</taxon>
        <taxon>Sinanodonta</taxon>
    </lineage>
</organism>
<dbReference type="GO" id="GO:0003723">
    <property type="term" value="F:RNA binding"/>
    <property type="evidence" value="ECO:0007669"/>
    <property type="project" value="UniProtKB-UniRule"/>
</dbReference>
<dbReference type="InterPro" id="IPR035979">
    <property type="entry name" value="RBD_domain_sf"/>
</dbReference>
<dbReference type="PANTHER" id="PTHR23003">
    <property type="entry name" value="RNA RECOGNITION MOTIF RRM DOMAIN CONTAINING PROTEIN"/>
    <property type="match status" value="1"/>
</dbReference>
<feature type="region of interest" description="Disordered" evidence="3">
    <location>
        <begin position="1"/>
        <end position="34"/>
    </location>
</feature>
<feature type="domain" description="RRM" evidence="4">
    <location>
        <begin position="37"/>
        <end position="115"/>
    </location>
</feature>
<dbReference type="Gene3D" id="3.30.70.330">
    <property type="match status" value="3"/>
</dbReference>
<evidence type="ECO:0000256" key="3">
    <source>
        <dbReference type="SAM" id="MobiDB-lite"/>
    </source>
</evidence>
<reference evidence="5 6" key="1">
    <citation type="submission" date="2024-11" db="EMBL/GenBank/DDBJ databases">
        <title>Chromosome-level genome assembly of the freshwater bivalve Anodonta woodiana.</title>
        <authorList>
            <person name="Chen X."/>
        </authorList>
    </citation>
    <scope>NUCLEOTIDE SEQUENCE [LARGE SCALE GENOMIC DNA]</scope>
    <source>
        <strain evidence="5">MN2024</strain>
        <tissue evidence="5">Gills</tissue>
    </source>
</reference>
<dbReference type="InterPro" id="IPR000504">
    <property type="entry name" value="RRM_dom"/>
</dbReference>
<dbReference type="Proteomes" id="UP001634394">
    <property type="component" value="Unassembled WGS sequence"/>
</dbReference>
<dbReference type="Pfam" id="PF00076">
    <property type="entry name" value="RRM_1"/>
    <property type="match status" value="3"/>
</dbReference>
<dbReference type="EMBL" id="JBJQND010000009">
    <property type="protein sequence ID" value="KAL3866119.1"/>
    <property type="molecule type" value="Genomic_DNA"/>
</dbReference>